<name>A0A835IUB1_9MAGN</name>
<dbReference type="InterPro" id="IPR015683">
    <property type="entry name" value="Ionotropic_Glu_rcpt"/>
</dbReference>
<organism evidence="1 2">
    <name type="scientific">Coptis chinensis</name>
    <dbReference type="NCBI Taxonomy" id="261450"/>
    <lineage>
        <taxon>Eukaryota</taxon>
        <taxon>Viridiplantae</taxon>
        <taxon>Streptophyta</taxon>
        <taxon>Embryophyta</taxon>
        <taxon>Tracheophyta</taxon>
        <taxon>Spermatophyta</taxon>
        <taxon>Magnoliopsida</taxon>
        <taxon>Ranunculales</taxon>
        <taxon>Ranunculaceae</taxon>
        <taxon>Coptidoideae</taxon>
        <taxon>Coptis</taxon>
    </lineage>
</organism>
<dbReference type="EMBL" id="JADFTS010000001">
    <property type="protein sequence ID" value="KAF9623794.1"/>
    <property type="molecule type" value="Genomic_DNA"/>
</dbReference>
<protein>
    <submittedName>
        <fullName evidence="1">Uncharacterized protein</fullName>
    </submittedName>
</protein>
<proteinExistence type="predicted"/>
<dbReference type="Proteomes" id="UP000631114">
    <property type="component" value="Unassembled WGS sequence"/>
</dbReference>
<evidence type="ECO:0000313" key="2">
    <source>
        <dbReference type="Proteomes" id="UP000631114"/>
    </source>
</evidence>
<gene>
    <name evidence="1" type="ORF">IFM89_005379</name>
</gene>
<dbReference type="PANTHER" id="PTHR34836:SF1">
    <property type="entry name" value="OS09G0428600 PROTEIN"/>
    <property type="match status" value="1"/>
</dbReference>
<evidence type="ECO:0000313" key="1">
    <source>
        <dbReference type="EMBL" id="KAF9623794.1"/>
    </source>
</evidence>
<dbReference type="PANTHER" id="PTHR34836">
    <property type="entry name" value="OS06G0188250 PROTEIN"/>
    <property type="match status" value="1"/>
</dbReference>
<accession>A0A835IUB1</accession>
<dbReference type="OrthoDB" id="1931998at2759"/>
<dbReference type="AlphaFoldDB" id="A0A835IUB1"/>
<comment type="caution">
    <text evidence="1">The sequence shown here is derived from an EMBL/GenBank/DDBJ whole genome shotgun (WGS) entry which is preliminary data.</text>
</comment>
<keyword evidence="2" id="KW-1185">Reference proteome</keyword>
<sequence length="97" mass="10503">MSSVDVGVILDLDTWVGKMSQSCISMALYDYYSTRNYTRKLVLHTRNSNSDIVGAASAGLACNQKIKSAKIKSAKTCGTRGVFRSDGIGIWVFGFGI</sequence>
<reference evidence="1 2" key="1">
    <citation type="submission" date="2020-10" db="EMBL/GenBank/DDBJ databases">
        <title>The Coptis chinensis genome and diversification of protoberbering-type alkaloids.</title>
        <authorList>
            <person name="Wang B."/>
            <person name="Shu S."/>
            <person name="Song C."/>
            <person name="Liu Y."/>
        </authorList>
    </citation>
    <scope>NUCLEOTIDE SEQUENCE [LARGE SCALE GENOMIC DNA]</scope>
    <source>
        <strain evidence="1">HL-2020</strain>
        <tissue evidence="1">Leaf</tissue>
    </source>
</reference>